<feature type="transmembrane region" description="Helical" evidence="1">
    <location>
        <begin position="17"/>
        <end position="38"/>
    </location>
</feature>
<keyword evidence="1" id="KW-0472">Membrane</keyword>
<reference evidence="4" key="1">
    <citation type="submission" date="2017-08" db="EMBL/GenBank/DDBJ databases">
        <title>Direct submision.</title>
        <authorList>
            <person name="Kim S.-J."/>
            <person name="Rhee S.-K."/>
        </authorList>
    </citation>
    <scope>NUCLEOTIDE SEQUENCE [LARGE SCALE GENOMIC DNA]</scope>
    <source>
        <strain evidence="4">GI5</strain>
    </source>
</reference>
<dbReference type="Pfam" id="PF20029">
    <property type="entry name" value="DUF6436"/>
    <property type="match status" value="1"/>
</dbReference>
<sequence>MQTADNGSPRSKSNLRVVIPFFLLWIALLAAAYWYFLVKPQQWFDPSMQQPPMLSEASEQQQLRAILQRHFPQLQQGKAWFVRIKQQDCSCERFVELYHQSFAAQADPAEMQVVVVDLSDQALTEAELKLLQTLIPATPSVVLFNSAAEVGYFGPYHQDGICNAENSYLEPVLQALQQGQSLSVLNTLVYGCFCHTR</sequence>
<evidence type="ECO:0000313" key="4">
    <source>
        <dbReference type="Proteomes" id="UP000235116"/>
    </source>
</evidence>
<gene>
    <name evidence="3" type="ORF">Kalk_12925</name>
</gene>
<dbReference type="AlphaFoldDB" id="A0A2K9LLN4"/>
<accession>A0A2K9LLN4</accession>
<evidence type="ECO:0000259" key="2">
    <source>
        <dbReference type="Pfam" id="PF20029"/>
    </source>
</evidence>
<evidence type="ECO:0000256" key="1">
    <source>
        <dbReference type="SAM" id="Phobius"/>
    </source>
</evidence>
<keyword evidence="4" id="KW-1185">Reference proteome</keyword>
<protein>
    <recommendedName>
        <fullName evidence="2">DUF6436 domain-containing protein</fullName>
    </recommendedName>
</protein>
<dbReference type="EMBL" id="CP022684">
    <property type="protein sequence ID" value="AUM13269.1"/>
    <property type="molecule type" value="Genomic_DNA"/>
</dbReference>
<dbReference type="InterPro" id="IPR045494">
    <property type="entry name" value="DUF6436"/>
</dbReference>
<evidence type="ECO:0000313" key="3">
    <source>
        <dbReference type="EMBL" id="AUM13269.1"/>
    </source>
</evidence>
<keyword evidence="1" id="KW-1133">Transmembrane helix</keyword>
<dbReference type="OrthoDB" id="8897581at2"/>
<name>A0A2K9LLN4_9GAMM</name>
<dbReference type="KEGG" id="kak:Kalk_12925"/>
<keyword evidence="1" id="KW-0812">Transmembrane</keyword>
<dbReference type="RefSeq" id="WP_101894647.1">
    <property type="nucleotide sequence ID" value="NZ_CP022684.1"/>
</dbReference>
<dbReference type="Proteomes" id="UP000235116">
    <property type="component" value="Chromosome"/>
</dbReference>
<organism evidence="3 4">
    <name type="scientific">Ketobacter alkanivorans</name>
    <dbReference type="NCBI Taxonomy" id="1917421"/>
    <lineage>
        <taxon>Bacteria</taxon>
        <taxon>Pseudomonadati</taxon>
        <taxon>Pseudomonadota</taxon>
        <taxon>Gammaproteobacteria</taxon>
        <taxon>Pseudomonadales</taxon>
        <taxon>Ketobacteraceae</taxon>
        <taxon>Ketobacter</taxon>
    </lineage>
</organism>
<feature type="domain" description="DUF6436" evidence="2">
    <location>
        <begin position="61"/>
        <end position="196"/>
    </location>
</feature>
<proteinExistence type="predicted"/>